<accession>A0A4C1ZEX3</accession>
<feature type="region of interest" description="Disordered" evidence="1">
    <location>
        <begin position="88"/>
        <end position="108"/>
    </location>
</feature>
<reference evidence="2 3" key="1">
    <citation type="journal article" date="2019" name="Commun. Biol.">
        <title>The bagworm genome reveals a unique fibroin gene that provides high tensile strength.</title>
        <authorList>
            <person name="Kono N."/>
            <person name="Nakamura H."/>
            <person name="Ohtoshi R."/>
            <person name="Tomita M."/>
            <person name="Numata K."/>
            <person name="Arakawa K."/>
        </authorList>
    </citation>
    <scope>NUCLEOTIDE SEQUENCE [LARGE SCALE GENOMIC DNA]</scope>
</reference>
<comment type="caution">
    <text evidence="2">The sequence shown here is derived from an EMBL/GenBank/DDBJ whole genome shotgun (WGS) entry which is preliminary data.</text>
</comment>
<dbReference type="Proteomes" id="UP000299102">
    <property type="component" value="Unassembled WGS sequence"/>
</dbReference>
<keyword evidence="3" id="KW-1185">Reference proteome</keyword>
<dbReference type="EMBL" id="BGZK01001720">
    <property type="protein sequence ID" value="GBP85157.1"/>
    <property type="molecule type" value="Genomic_DNA"/>
</dbReference>
<proteinExistence type="predicted"/>
<gene>
    <name evidence="2" type="ORF">EVAR_61002_1</name>
</gene>
<dbReference type="AlphaFoldDB" id="A0A4C1ZEX3"/>
<organism evidence="2 3">
    <name type="scientific">Eumeta variegata</name>
    <name type="common">Bagworm moth</name>
    <name type="synonym">Eumeta japonica</name>
    <dbReference type="NCBI Taxonomy" id="151549"/>
    <lineage>
        <taxon>Eukaryota</taxon>
        <taxon>Metazoa</taxon>
        <taxon>Ecdysozoa</taxon>
        <taxon>Arthropoda</taxon>
        <taxon>Hexapoda</taxon>
        <taxon>Insecta</taxon>
        <taxon>Pterygota</taxon>
        <taxon>Neoptera</taxon>
        <taxon>Endopterygota</taxon>
        <taxon>Lepidoptera</taxon>
        <taxon>Glossata</taxon>
        <taxon>Ditrysia</taxon>
        <taxon>Tineoidea</taxon>
        <taxon>Psychidae</taxon>
        <taxon>Oiketicinae</taxon>
        <taxon>Eumeta</taxon>
    </lineage>
</organism>
<evidence type="ECO:0000313" key="3">
    <source>
        <dbReference type="Proteomes" id="UP000299102"/>
    </source>
</evidence>
<protein>
    <submittedName>
        <fullName evidence="2">Uncharacterized protein</fullName>
    </submittedName>
</protein>
<name>A0A4C1ZEX3_EUMVA</name>
<sequence>MSVWGTAQCTSRGDSQATFVCPVIYSGDRTVCTPSPRTVSASRERSRRRFLVRASRAHFVRSDAWTAHRVIPSFPFARRKTLYTTHVISRKPPPEQCRPNAASSRRLP</sequence>
<evidence type="ECO:0000313" key="2">
    <source>
        <dbReference type="EMBL" id="GBP85157.1"/>
    </source>
</evidence>
<evidence type="ECO:0000256" key="1">
    <source>
        <dbReference type="SAM" id="MobiDB-lite"/>
    </source>
</evidence>